<dbReference type="EMBL" id="MEVI01000001">
    <property type="protein sequence ID" value="OGC55789.1"/>
    <property type="molecule type" value="Genomic_DNA"/>
</dbReference>
<dbReference type="GO" id="GO:0016491">
    <property type="term" value="F:oxidoreductase activity"/>
    <property type="evidence" value="ECO:0007669"/>
    <property type="project" value="InterPro"/>
</dbReference>
<dbReference type="Gene3D" id="3.50.50.60">
    <property type="entry name" value="FAD/NAD(P)-binding domain"/>
    <property type="match status" value="2"/>
</dbReference>
<dbReference type="PANTHER" id="PTHR43429">
    <property type="entry name" value="PYRIDINE NUCLEOTIDE-DISULFIDE OXIDOREDUCTASE DOMAIN-CONTAINING"/>
    <property type="match status" value="1"/>
</dbReference>
<evidence type="ECO:0000256" key="3">
    <source>
        <dbReference type="ARBA" id="ARBA00022827"/>
    </source>
</evidence>
<evidence type="ECO:0000256" key="1">
    <source>
        <dbReference type="ARBA" id="ARBA00001974"/>
    </source>
</evidence>
<evidence type="ECO:0000256" key="2">
    <source>
        <dbReference type="ARBA" id="ARBA00022630"/>
    </source>
</evidence>
<keyword evidence="3" id="KW-0274">FAD</keyword>
<dbReference type="PANTHER" id="PTHR43429:SF3">
    <property type="entry name" value="NITRITE REDUCTASE [NAD(P)H]"/>
    <property type="match status" value="1"/>
</dbReference>
<comment type="caution">
    <text evidence="5">The sequence shown here is derived from an EMBL/GenBank/DDBJ whole genome shotgun (WGS) entry which is preliminary data.</text>
</comment>
<keyword evidence="2" id="KW-0285">Flavoprotein</keyword>
<accession>A0A1F4VF49</accession>
<reference evidence="5 6" key="1">
    <citation type="journal article" date="2016" name="Nat. Commun.">
        <title>Thousands of microbial genomes shed light on interconnected biogeochemical processes in an aquifer system.</title>
        <authorList>
            <person name="Anantharaman K."/>
            <person name="Brown C.T."/>
            <person name="Hug L.A."/>
            <person name="Sharon I."/>
            <person name="Castelle C.J."/>
            <person name="Probst A.J."/>
            <person name="Thomas B.C."/>
            <person name="Singh A."/>
            <person name="Wilkins M.J."/>
            <person name="Karaoz U."/>
            <person name="Brodie E.L."/>
            <person name="Williams K.H."/>
            <person name="Hubbard S.S."/>
            <person name="Banfield J.F."/>
        </authorList>
    </citation>
    <scope>NUCLEOTIDE SEQUENCE [LARGE SCALE GENOMIC DNA]</scope>
</reference>
<dbReference type="PRINTS" id="PR00368">
    <property type="entry name" value="FADPNR"/>
</dbReference>
<sequence>MENVDFLIVGGGISGTTAAETIRVQDPASRILIIEDENYPLYSRVKIPFYVKGERAREDIFLRDFKHYSDKNIEYLCGKKVVSLDPKNQFVKTEDGTGFHYGKLLLTTGGVPKKLNKYKNEHSLQTIEDADKVVEDVKKAKKGVIIGSGFIALEFVDIFSHYGLETHLCVSKEGFWANFLQKEVSDLICKLLKERGVKIYYGEDSPFVTDEDTIVGTGIGLDLSKSFFEGAGLNFDAGLVVDQTLKTDFDNVYASGDLAKFFSKKLDRYVRYGNWTNAAVSGKYAGFNMLSKNEVFDNLSAYSITHDKLSIVFLGFAGLDGSTEVKTKVISDRECIQYFIRRGKLDGCILVNRPQDRQNLQNVIESREEFAL</sequence>
<evidence type="ECO:0000259" key="4">
    <source>
        <dbReference type="Pfam" id="PF07992"/>
    </source>
</evidence>
<evidence type="ECO:0000313" key="5">
    <source>
        <dbReference type="EMBL" id="OGC55789.1"/>
    </source>
</evidence>
<gene>
    <name evidence="5" type="ORF">A3A78_02000</name>
</gene>
<dbReference type="InterPro" id="IPR036188">
    <property type="entry name" value="FAD/NAD-bd_sf"/>
</dbReference>
<protein>
    <recommendedName>
        <fullName evidence="4">FAD/NAD(P)-binding domain-containing protein</fullName>
    </recommendedName>
</protein>
<proteinExistence type="predicted"/>
<dbReference type="InterPro" id="IPR023753">
    <property type="entry name" value="FAD/NAD-binding_dom"/>
</dbReference>
<dbReference type="Proteomes" id="UP000176504">
    <property type="component" value="Unassembled WGS sequence"/>
</dbReference>
<evidence type="ECO:0000313" key="6">
    <source>
        <dbReference type="Proteomes" id="UP000176504"/>
    </source>
</evidence>
<comment type="cofactor">
    <cofactor evidence="1">
        <name>FAD</name>
        <dbReference type="ChEBI" id="CHEBI:57692"/>
    </cofactor>
</comment>
<name>A0A1F4VF49_UNCKA</name>
<organism evidence="5 6">
    <name type="scientific">candidate division WWE3 bacterium RIFCSPLOWO2_01_FULL_41_18</name>
    <dbReference type="NCBI Taxonomy" id="1802625"/>
    <lineage>
        <taxon>Bacteria</taxon>
        <taxon>Katanobacteria</taxon>
    </lineage>
</organism>
<dbReference type="InterPro" id="IPR050260">
    <property type="entry name" value="FAD-bd_OxRdtase"/>
</dbReference>
<dbReference type="SUPFAM" id="SSF51905">
    <property type="entry name" value="FAD/NAD(P)-binding domain"/>
    <property type="match status" value="2"/>
</dbReference>
<dbReference type="AlphaFoldDB" id="A0A1F4VF49"/>
<feature type="domain" description="FAD/NAD(P)-binding" evidence="4">
    <location>
        <begin position="5"/>
        <end position="280"/>
    </location>
</feature>
<dbReference type="Pfam" id="PF07992">
    <property type="entry name" value="Pyr_redox_2"/>
    <property type="match status" value="1"/>
</dbReference>